<dbReference type="EMBL" id="SOPW01000010">
    <property type="protein sequence ID" value="TFB19610.1"/>
    <property type="molecule type" value="Genomic_DNA"/>
</dbReference>
<reference evidence="2 3" key="1">
    <citation type="submission" date="2019-03" db="EMBL/GenBank/DDBJ databases">
        <authorList>
            <person name="He R.-H."/>
        </authorList>
    </citation>
    <scope>NUCLEOTIDE SEQUENCE [LARGE SCALE GENOMIC DNA]</scope>
    <source>
        <strain evidence="3">SH 714</strain>
    </source>
</reference>
<feature type="transmembrane region" description="Helical" evidence="1">
    <location>
        <begin position="125"/>
        <end position="143"/>
    </location>
</feature>
<evidence type="ECO:0000256" key="1">
    <source>
        <dbReference type="SAM" id="Phobius"/>
    </source>
</evidence>
<feature type="transmembrane region" description="Helical" evidence="1">
    <location>
        <begin position="34"/>
        <end position="52"/>
    </location>
</feature>
<gene>
    <name evidence="2" type="ORF">E3U55_10650</name>
</gene>
<keyword evidence="3" id="KW-1185">Reference proteome</keyword>
<name>A0A4Y8IMZ6_9BACI</name>
<dbReference type="Proteomes" id="UP000297975">
    <property type="component" value="Unassembled WGS sequence"/>
</dbReference>
<feature type="transmembrane region" description="Helical" evidence="1">
    <location>
        <begin position="59"/>
        <end position="76"/>
    </location>
</feature>
<accession>A0A4Y8IMZ6</accession>
<feature type="transmembrane region" description="Helical" evidence="1">
    <location>
        <begin position="155"/>
        <end position="175"/>
    </location>
</feature>
<dbReference type="RefSeq" id="WP_134340408.1">
    <property type="nucleotide sequence ID" value="NZ_SOPW01000010.1"/>
</dbReference>
<keyword evidence="1" id="KW-1133">Transmembrane helix</keyword>
<proteinExistence type="predicted"/>
<protein>
    <submittedName>
        <fullName evidence="2">Uncharacterized protein</fullName>
    </submittedName>
</protein>
<evidence type="ECO:0000313" key="3">
    <source>
        <dbReference type="Proteomes" id="UP000297975"/>
    </source>
</evidence>
<evidence type="ECO:0000313" key="2">
    <source>
        <dbReference type="EMBL" id="TFB19610.1"/>
    </source>
</evidence>
<organism evidence="2 3">
    <name type="scientific">Filobacillus milosensis</name>
    <dbReference type="NCBI Taxonomy" id="94137"/>
    <lineage>
        <taxon>Bacteria</taxon>
        <taxon>Bacillati</taxon>
        <taxon>Bacillota</taxon>
        <taxon>Bacilli</taxon>
        <taxon>Bacillales</taxon>
        <taxon>Bacillaceae</taxon>
        <taxon>Filobacillus</taxon>
    </lineage>
</organism>
<sequence>MSYNEYWQKIYRVMEEWNKLSESYWRDYSGFSSWQFWVILAMVVIPLIVLIFAVDRRRIFEVLFFGYTVHILWDYINDFLEIHLFFVHNYFLTTMLPSAFNMTASVLPVAFLLLYQYCTNHNKNFYLLTLVLSGIFAFGAASLEEMIGMVDIKNGFNKFYIFLIDVGIAYIAYWFTRFILKVRKRAGVQSE</sequence>
<keyword evidence="1" id="KW-0812">Transmembrane</keyword>
<dbReference type="OrthoDB" id="2591789at2"/>
<comment type="caution">
    <text evidence="2">The sequence shown here is derived from an EMBL/GenBank/DDBJ whole genome shotgun (WGS) entry which is preliminary data.</text>
</comment>
<feature type="transmembrane region" description="Helical" evidence="1">
    <location>
        <begin position="96"/>
        <end position="118"/>
    </location>
</feature>
<dbReference type="AlphaFoldDB" id="A0A4Y8IMZ6"/>
<keyword evidence="1" id="KW-0472">Membrane</keyword>